<evidence type="ECO:0000259" key="4">
    <source>
        <dbReference type="Pfam" id="PF01471"/>
    </source>
</evidence>
<feature type="domain" description="Peptidoglycan binding-like" evidence="4">
    <location>
        <begin position="298"/>
        <end position="352"/>
    </location>
</feature>
<sequence>MRDVLKSVALGVILLVPQMASAEDAALIVVGSDYRRLPDVAGAAQAATLAQALEDAGFRVTSSLDQAAEDVWEAVDDFRRDARRADRVFVLLSGHMVSTSRDSFLLTRHATRPSDMSVGAVGVPMGPILDLLAEHPGQAIMMLAPSGDEIEGEGLVPGADPEAPQGVTLVSGPVDGLVRVAKEVLLVPGAAPASALSRPPRGVTVSGFVSDALPFLPADGGGVVVVQPPADPPATPDREAAFWQVVTGMDTAAAYESYLDRYPRGRYAEDARDAIAAIEGDASAQSRAAEEALNLGRDGRRNVQRNLSLLGYDPRGIDGIFGPGSRAAITAWQRAKGYPATGFLTREQLSALNIAAEARAAQLEAEAEARRVERERLDRAYWRDTGRGGTEAGLRAYLERYPDGLFSDVARAQLDDIEEAKRADSAAEEGAFWDKVRAENTAAAYREYLNRYPNGAFVEAALAALDAIEDEANRADEIAAAKAEERGVAGNPVTALLVETRLATLGFNVGRVDGSFDDQARKAIRQFQRSRDLPVTGYVTRDTMVRLLAAN</sequence>
<dbReference type="EMBL" id="VSIY01000015">
    <property type="protein sequence ID" value="TYB77543.1"/>
    <property type="molecule type" value="Genomic_DNA"/>
</dbReference>
<dbReference type="Gene3D" id="1.10.101.10">
    <property type="entry name" value="PGBD-like superfamily/PGBD"/>
    <property type="match status" value="2"/>
</dbReference>
<name>A0A5D0R7X6_9RHOB</name>
<accession>A0A5D0R7X6</accession>
<keyword evidence="2" id="KW-0732">Signal</keyword>
<dbReference type="InterPro" id="IPR036365">
    <property type="entry name" value="PGBD-like_sf"/>
</dbReference>
<evidence type="ECO:0000259" key="3">
    <source>
        <dbReference type="Pfam" id="PF00656"/>
    </source>
</evidence>
<keyword evidence="1" id="KW-0175">Coiled coil</keyword>
<dbReference type="GO" id="GO:0004197">
    <property type="term" value="F:cysteine-type endopeptidase activity"/>
    <property type="evidence" value="ECO:0007669"/>
    <property type="project" value="InterPro"/>
</dbReference>
<feature type="chain" id="PRO_5023007506" evidence="2">
    <location>
        <begin position="23"/>
        <end position="551"/>
    </location>
</feature>
<comment type="caution">
    <text evidence="5">The sequence shown here is derived from an EMBL/GenBank/DDBJ whole genome shotgun (WGS) entry which is preliminary data.</text>
</comment>
<feature type="domain" description="Peptidoglycan binding-like" evidence="4">
    <location>
        <begin position="498"/>
        <end position="547"/>
    </location>
</feature>
<dbReference type="RefSeq" id="WP_148379407.1">
    <property type="nucleotide sequence ID" value="NZ_VSIY01000015.1"/>
</dbReference>
<keyword evidence="6" id="KW-1185">Reference proteome</keyword>
<feature type="coiled-coil region" evidence="1">
    <location>
        <begin position="458"/>
        <end position="485"/>
    </location>
</feature>
<dbReference type="Pfam" id="PF01471">
    <property type="entry name" value="PG_binding_1"/>
    <property type="match status" value="2"/>
</dbReference>
<evidence type="ECO:0000313" key="6">
    <source>
        <dbReference type="Proteomes" id="UP000322080"/>
    </source>
</evidence>
<organism evidence="5 6">
    <name type="scientific">Maritimibacter fusiformis</name>
    <dbReference type="NCBI Taxonomy" id="2603819"/>
    <lineage>
        <taxon>Bacteria</taxon>
        <taxon>Pseudomonadati</taxon>
        <taxon>Pseudomonadota</taxon>
        <taxon>Alphaproteobacteria</taxon>
        <taxon>Rhodobacterales</taxon>
        <taxon>Roseobacteraceae</taxon>
        <taxon>Maritimibacter</taxon>
    </lineage>
</organism>
<evidence type="ECO:0000256" key="2">
    <source>
        <dbReference type="SAM" id="SignalP"/>
    </source>
</evidence>
<dbReference type="AlphaFoldDB" id="A0A5D0R7X6"/>
<dbReference type="InterPro" id="IPR029030">
    <property type="entry name" value="Caspase-like_dom_sf"/>
</dbReference>
<feature type="domain" description="Peptidase C14 caspase" evidence="3">
    <location>
        <begin position="25"/>
        <end position="101"/>
    </location>
</feature>
<dbReference type="SUPFAM" id="SSF52129">
    <property type="entry name" value="Caspase-like"/>
    <property type="match status" value="1"/>
</dbReference>
<protein>
    <submittedName>
        <fullName evidence="5">Peptidoglycan-binding protein</fullName>
    </submittedName>
</protein>
<feature type="signal peptide" evidence="2">
    <location>
        <begin position="1"/>
        <end position="22"/>
    </location>
</feature>
<evidence type="ECO:0000256" key="1">
    <source>
        <dbReference type="SAM" id="Coils"/>
    </source>
</evidence>
<dbReference type="InterPro" id="IPR002477">
    <property type="entry name" value="Peptidoglycan-bd-like"/>
</dbReference>
<gene>
    <name evidence="5" type="ORF">FVF75_14845</name>
</gene>
<feature type="coiled-coil region" evidence="1">
    <location>
        <begin position="346"/>
        <end position="380"/>
    </location>
</feature>
<dbReference type="Gene3D" id="3.40.50.1460">
    <property type="match status" value="1"/>
</dbReference>
<dbReference type="InterPro" id="IPR036366">
    <property type="entry name" value="PGBDSf"/>
</dbReference>
<reference evidence="5 6" key="1">
    <citation type="submission" date="2019-08" db="EMBL/GenBank/DDBJ databases">
        <title>Identification of a novel species of the genus Boseongicola.</title>
        <authorList>
            <person name="Zhang X.-Q."/>
        </authorList>
    </citation>
    <scope>NUCLEOTIDE SEQUENCE [LARGE SCALE GENOMIC DNA]</scope>
    <source>
        <strain evidence="5 6">HY14</strain>
    </source>
</reference>
<dbReference type="Pfam" id="PF00656">
    <property type="entry name" value="Peptidase_C14"/>
    <property type="match status" value="1"/>
</dbReference>
<dbReference type="InterPro" id="IPR011600">
    <property type="entry name" value="Pept_C14_caspase"/>
</dbReference>
<dbReference type="Proteomes" id="UP000322080">
    <property type="component" value="Unassembled WGS sequence"/>
</dbReference>
<evidence type="ECO:0000313" key="5">
    <source>
        <dbReference type="EMBL" id="TYB77543.1"/>
    </source>
</evidence>
<dbReference type="GO" id="GO:0006508">
    <property type="term" value="P:proteolysis"/>
    <property type="evidence" value="ECO:0007669"/>
    <property type="project" value="InterPro"/>
</dbReference>
<dbReference type="SUPFAM" id="SSF47090">
    <property type="entry name" value="PGBD-like"/>
    <property type="match status" value="2"/>
</dbReference>
<proteinExistence type="predicted"/>